<dbReference type="AlphaFoldDB" id="A0AAV4NKE8"/>
<evidence type="ECO:0000313" key="2">
    <source>
        <dbReference type="Proteomes" id="UP001054945"/>
    </source>
</evidence>
<accession>A0AAV4NKE8</accession>
<protein>
    <submittedName>
        <fullName evidence="1">Uncharacterized protein</fullName>
    </submittedName>
</protein>
<sequence>MQSFKPFLSNRALRGLWTNWDPSSPHTRYKVTWHSAFLPIIHRARWLADFTKRAMSSAAKLLPPAGKREAARCVGGGFAMVTAG</sequence>
<keyword evidence="2" id="KW-1185">Reference proteome</keyword>
<evidence type="ECO:0000313" key="1">
    <source>
        <dbReference type="EMBL" id="GIX84191.1"/>
    </source>
</evidence>
<dbReference type="EMBL" id="BPLR01003409">
    <property type="protein sequence ID" value="GIX84191.1"/>
    <property type="molecule type" value="Genomic_DNA"/>
</dbReference>
<gene>
    <name evidence="1" type="ORF">CEXT_242431</name>
</gene>
<comment type="caution">
    <text evidence="1">The sequence shown here is derived from an EMBL/GenBank/DDBJ whole genome shotgun (WGS) entry which is preliminary data.</text>
</comment>
<dbReference type="Proteomes" id="UP001054945">
    <property type="component" value="Unassembled WGS sequence"/>
</dbReference>
<reference evidence="1 2" key="1">
    <citation type="submission" date="2021-06" db="EMBL/GenBank/DDBJ databases">
        <title>Caerostris extrusa draft genome.</title>
        <authorList>
            <person name="Kono N."/>
            <person name="Arakawa K."/>
        </authorList>
    </citation>
    <scope>NUCLEOTIDE SEQUENCE [LARGE SCALE GENOMIC DNA]</scope>
</reference>
<proteinExistence type="predicted"/>
<organism evidence="1 2">
    <name type="scientific">Caerostris extrusa</name>
    <name type="common">Bark spider</name>
    <name type="synonym">Caerostris bankana</name>
    <dbReference type="NCBI Taxonomy" id="172846"/>
    <lineage>
        <taxon>Eukaryota</taxon>
        <taxon>Metazoa</taxon>
        <taxon>Ecdysozoa</taxon>
        <taxon>Arthropoda</taxon>
        <taxon>Chelicerata</taxon>
        <taxon>Arachnida</taxon>
        <taxon>Araneae</taxon>
        <taxon>Araneomorphae</taxon>
        <taxon>Entelegynae</taxon>
        <taxon>Araneoidea</taxon>
        <taxon>Araneidae</taxon>
        <taxon>Caerostris</taxon>
    </lineage>
</organism>
<name>A0AAV4NKE8_CAEEX</name>